<organism evidence="6 7">
    <name type="scientific">Urochloa decumbens</name>
    <dbReference type="NCBI Taxonomy" id="240449"/>
    <lineage>
        <taxon>Eukaryota</taxon>
        <taxon>Viridiplantae</taxon>
        <taxon>Streptophyta</taxon>
        <taxon>Embryophyta</taxon>
        <taxon>Tracheophyta</taxon>
        <taxon>Spermatophyta</taxon>
        <taxon>Magnoliopsida</taxon>
        <taxon>Liliopsida</taxon>
        <taxon>Poales</taxon>
        <taxon>Poaceae</taxon>
        <taxon>PACMAD clade</taxon>
        <taxon>Panicoideae</taxon>
        <taxon>Panicodae</taxon>
        <taxon>Paniceae</taxon>
        <taxon>Melinidinae</taxon>
        <taxon>Urochloa</taxon>
    </lineage>
</organism>
<dbReference type="PIRSF" id="PIRSF000137">
    <property type="entry name" value="Alcohol_oxidase"/>
    <property type="match status" value="1"/>
</dbReference>
<feature type="binding site" evidence="3">
    <location>
        <begin position="591"/>
        <end position="592"/>
    </location>
    <ligand>
        <name>FAD</name>
        <dbReference type="ChEBI" id="CHEBI:57692"/>
    </ligand>
</feature>
<dbReference type="InterPro" id="IPR007867">
    <property type="entry name" value="GMC_OxRtase_C"/>
</dbReference>
<evidence type="ECO:0000256" key="2">
    <source>
        <dbReference type="ARBA" id="ARBA00022729"/>
    </source>
</evidence>
<dbReference type="SUPFAM" id="SSF54373">
    <property type="entry name" value="FAD-linked reductases, C-terminal domain"/>
    <property type="match status" value="1"/>
</dbReference>
<dbReference type="PANTHER" id="PTHR45968">
    <property type="entry name" value="OSJNBA0019K04.7 PROTEIN"/>
    <property type="match status" value="1"/>
</dbReference>
<protein>
    <recommendedName>
        <fullName evidence="5">Glucose-methanol-choline oxidoreductase N-terminal domain-containing protein</fullName>
    </recommendedName>
</protein>
<evidence type="ECO:0000256" key="1">
    <source>
        <dbReference type="ARBA" id="ARBA00010790"/>
    </source>
</evidence>
<dbReference type="Pfam" id="PF05199">
    <property type="entry name" value="GMC_oxred_C"/>
    <property type="match status" value="1"/>
</dbReference>
<dbReference type="Proteomes" id="UP001497457">
    <property type="component" value="Chromosome 16b"/>
</dbReference>
<keyword evidence="2" id="KW-0732">Signal</keyword>
<dbReference type="PROSITE" id="PS00624">
    <property type="entry name" value="GMC_OXRED_2"/>
    <property type="match status" value="1"/>
</dbReference>
<dbReference type="AlphaFoldDB" id="A0ABC8YBS2"/>
<feature type="disulfide bond" evidence="4">
    <location>
        <begin position="528"/>
        <end position="583"/>
    </location>
</feature>
<proteinExistence type="inferred from homology"/>
<comment type="similarity">
    <text evidence="1">Belongs to the GMC oxidoreductase family.</text>
</comment>
<comment type="cofactor">
    <cofactor evidence="3">
        <name>FAD</name>
        <dbReference type="ChEBI" id="CHEBI:57692"/>
    </cofactor>
</comment>
<dbReference type="Gene3D" id="3.30.410.40">
    <property type="match status" value="1"/>
</dbReference>
<evidence type="ECO:0000256" key="4">
    <source>
        <dbReference type="PIRSR" id="PIRSR000137-3"/>
    </source>
</evidence>
<keyword evidence="3" id="KW-0274">FAD</keyword>
<feature type="binding site" evidence="3">
    <location>
        <begin position="631"/>
        <end position="632"/>
    </location>
    <ligand>
        <name>FAD</name>
        <dbReference type="ChEBI" id="CHEBI:57692"/>
    </ligand>
</feature>
<feature type="binding site" evidence="3">
    <location>
        <position position="305"/>
    </location>
    <ligand>
        <name>FAD</name>
        <dbReference type="ChEBI" id="CHEBI:57692"/>
    </ligand>
</feature>
<feature type="domain" description="Glucose-methanol-choline oxidoreductase N-terminal" evidence="5">
    <location>
        <begin position="352"/>
        <end position="366"/>
    </location>
</feature>
<dbReference type="Pfam" id="PF00732">
    <property type="entry name" value="GMC_oxred_N"/>
    <property type="match status" value="1"/>
</dbReference>
<keyword evidence="4" id="KW-1015">Disulfide bond</keyword>
<feature type="binding site" evidence="3">
    <location>
        <position position="192"/>
    </location>
    <ligand>
        <name>FAD</name>
        <dbReference type="ChEBI" id="CHEBI:57692"/>
    </ligand>
</feature>
<evidence type="ECO:0000259" key="5">
    <source>
        <dbReference type="PROSITE" id="PS00624"/>
    </source>
</evidence>
<dbReference type="SUPFAM" id="SSF51905">
    <property type="entry name" value="FAD/NAD(P)-binding domain"/>
    <property type="match status" value="1"/>
</dbReference>
<reference evidence="6" key="1">
    <citation type="submission" date="2024-10" db="EMBL/GenBank/DDBJ databases">
        <authorList>
            <person name="Ryan C."/>
        </authorList>
    </citation>
    <scope>NUCLEOTIDE SEQUENCE [LARGE SCALE GENOMIC DNA]</scope>
</reference>
<evidence type="ECO:0000313" key="7">
    <source>
        <dbReference type="Proteomes" id="UP001497457"/>
    </source>
</evidence>
<dbReference type="InterPro" id="IPR000172">
    <property type="entry name" value="GMC_OxRdtase_N"/>
</dbReference>
<keyword evidence="7" id="KW-1185">Reference proteome</keyword>
<dbReference type="InterPro" id="IPR036188">
    <property type="entry name" value="FAD/NAD-bd_sf"/>
</dbReference>
<gene>
    <name evidence="6" type="ORF">URODEC1_LOCUS32403</name>
</gene>
<evidence type="ECO:0000256" key="3">
    <source>
        <dbReference type="PIRSR" id="PIRSR000137-2"/>
    </source>
</evidence>
<evidence type="ECO:0000313" key="6">
    <source>
        <dbReference type="EMBL" id="CAL4940271.1"/>
    </source>
</evidence>
<name>A0ABC8YBS2_9POAL</name>
<dbReference type="InterPro" id="IPR051871">
    <property type="entry name" value="GMC_Oxidoreductase-Related"/>
</dbReference>
<sequence>MLIVPPAPKAFFAKLSSHPRFLATHLYNVEQLRSIFKPLLSIYPPANSEYINEPELFSHLTTSAVLNSPVKMAPGLASSAALVLATILGSLCLVALSEDEQLENLRFVRRAQDAPPVSHYNYIIIGGGTAGCPLAATLSEHSRVLLLERGGLPYGNMSSQQHFTDALADTSPASPAQRFISEDGVVNARARVLGGGSCLNAGFYTRASGEYVRAAGWDARLVNASYRWVERALVSRPDVPPWQAALRDALLEAGVTPDNGFTFDHVPGTKIGGTIFDSTGRRHTAADFLRHARPGGLTVLLYATVSRILFRQAEGSAYPVAYGVVFSDPLGGQHRVYLQDGGGKNEVILSAGTLGSPQLLMLSGVGPQAHLEQHGVQVLVDQPMVGQGVADNPMNSVFIPSPVPVALSLVQVVGITRTGSFIEGVSGSEFGIPVSDGVRRLARNFGLFSPQTGQLGTLPPKQRTPEALQRAAEAMRRLDRRAFRGGFILEKILGPVSSGHIELRTTDPRANPAVTFNYFQEEEDLDRCVHGIETIERVIQSRAFANFTYANASVESIFTDSANFPVNLLPRHANDSRTPEQYCRDTVMTIWHYHGGCQVGAVVDDDYRVFGVQRLRVIDSSTFKYSPGTNPQATVMMLGRYMGVKIQAERWRK</sequence>
<accession>A0ABC8YBS2</accession>
<dbReference type="EMBL" id="OZ075126">
    <property type="protein sequence ID" value="CAL4940271.1"/>
    <property type="molecule type" value="Genomic_DNA"/>
</dbReference>
<keyword evidence="3" id="KW-0285">Flavoprotein</keyword>
<dbReference type="PANTHER" id="PTHR45968:SF6">
    <property type="entry name" value="PROTEIN, PUTATIVE, EXPRESSED-RELATED"/>
    <property type="match status" value="1"/>
</dbReference>
<dbReference type="Gene3D" id="3.50.50.60">
    <property type="entry name" value="FAD/NAD(P)-binding domain"/>
    <property type="match status" value="1"/>
</dbReference>
<dbReference type="InterPro" id="IPR012132">
    <property type="entry name" value="GMC_OxRdtase"/>
</dbReference>